<gene>
    <name evidence="2" type="ORF">CTI12_AA129320</name>
</gene>
<keyword evidence="1" id="KW-0677">Repeat</keyword>
<name>A0A2U1PP47_ARTAN</name>
<dbReference type="InterPro" id="IPR051210">
    <property type="entry name" value="Ub_ligase/GEF_domain"/>
</dbReference>
<dbReference type="STRING" id="35608.A0A2U1PP47"/>
<dbReference type="PANTHER" id="PTHR22870:SF382">
    <property type="entry name" value="REGULATOR OF CHROMOSOME CONDENSATION (RCC1) FAMILY PROTEIN"/>
    <property type="match status" value="1"/>
</dbReference>
<sequence length="356" mass="39246">MWILIMILHKRSEKKTLRLMKRQKQMAWILFLRTDDLGQSYLASGKHGETPEPFLLPKEVSIVRAAVGWAHCVSVTVAGEVYTRGWKECVPSGKVIGDPNSGHCEDNDLYQGQNSFLTEQVGDETRNRKRVSLAKQAVESSSSGDEPISAFPCLVALNPGVRIPTVAAGGRHTVALPVSDVGQVWGWRYGGEGQLGYIGVTYTNGKDRFAGISRGTMVSEGQGYRVPGSYIKVIACRGQHNVVITVKVPVRYNGHVMGNIDTNGNIDKIRAEVMNNCELVYKTVNVVDKVFDKYKETGENVNVNENVGKVNTMHGYCTKNEIKLDTSLNFTPTKICEDGSEFVIFDEELVAKGSVK</sequence>
<evidence type="ECO:0000313" key="3">
    <source>
        <dbReference type="Proteomes" id="UP000245207"/>
    </source>
</evidence>
<comment type="caution">
    <text evidence="2">The sequence shown here is derived from an EMBL/GenBank/DDBJ whole genome shotgun (WGS) entry which is preliminary data.</text>
</comment>
<dbReference type="InterPro" id="IPR009091">
    <property type="entry name" value="RCC1/BLIP-II"/>
</dbReference>
<keyword evidence="3" id="KW-1185">Reference proteome</keyword>
<dbReference type="EMBL" id="PKPP01000902">
    <property type="protein sequence ID" value="PWA87553.1"/>
    <property type="molecule type" value="Genomic_DNA"/>
</dbReference>
<dbReference type="OrthoDB" id="5370059at2759"/>
<organism evidence="2 3">
    <name type="scientific">Artemisia annua</name>
    <name type="common">Sweet wormwood</name>
    <dbReference type="NCBI Taxonomy" id="35608"/>
    <lineage>
        <taxon>Eukaryota</taxon>
        <taxon>Viridiplantae</taxon>
        <taxon>Streptophyta</taxon>
        <taxon>Embryophyta</taxon>
        <taxon>Tracheophyta</taxon>
        <taxon>Spermatophyta</taxon>
        <taxon>Magnoliopsida</taxon>
        <taxon>eudicotyledons</taxon>
        <taxon>Gunneridae</taxon>
        <taxon>Pentapetalae</taxon>
        <taxon>asterids</taxon>
        <taxon>campanulids</taxon>
        <taxon>Asterales</taxon>
        <taxon>Asteraceae</taxon>
        <taxon>Asteroideae</taxon>
        <taxon>Anthemideae</taxon>
        <taxon>Artemisiinae</taxon>
        <taxon>Artemisia</taxon>
    </lineage>
</organism>
<dbReference type="Gene3D" id="2.130.10.30">
    <property type="entry name" value="Regulator of chromosome condensation 1/beta-lactamase-inhibitor protein II"/>
    <property type="match status" value="1"/>
</dbReference>
<protein>
    <submittedName>
        <fullName evidence="2">Regulator of chromosome condensation 1/beta-lactamase-inhibitor protein II</fullName>
    </submittedName>
</protein>
<evidence type="ECO:0000313" key="2">
    <source>
        <dbReference type="EMBL" id="PWA87553.1"/>
    </source>
</evidence>
<evidence type="ECO:0000256" key="1">
    <source>
        <dbReference type="ARBA" id="ARBA00022737"/>
    </source>
</evidence>
<dbReference type="AlphaFoldDB" id="A0A2U1PP47"/>
<accession>A0A2U1PP47</accession>
<reference evidence="2 3" key="1">
    <citation type="journal article" date="2018" name="Mol. Plant">
        <title>The genome of Artemisia annua provides insight into the evolution of Asteraceae family and artemisinin biosynthesis.</title>
        <authorList>
            <person name="Shen Q."/>
            <person name="Zhang L."/>
            <person name="Liao Z."/>
            <person name="Wang S."/>
            <person name="Yan T."/>
            <person name="Shi P."/>
            <person name="Liu M."/>
            <person name="Fu X."/>
            <person name="Pan Q."/>
            <person name="Wang Y."/>
            <person name="Lv Z."/>
            <person name="Lu X."/>
            <person name="Zhang F."/>
            <person name="Jiang W."/>
            <person name="Ma Y."/>
            <person name="Chen M."/>
            <person name="Hao X."/>
            <person name="Li L."/>
            <person name="Tang Y."/>
            <person name="Lv G."/>
            <person name="Zhou Y."/>
            <person name="Sun X."/>
            <person name="Brodelius P.E."/>
            <person name="Rose J.K.C."/>
            <person name="Tang K."/>
        </authorList>
    </citation>
    <scope>NUCLEOTIDE SEQUENCE [LARGE SCALE GENOMIC DNA]</scope>
    <source>
        <strain evidence="3">cv. Huhao1</strain>
        <tissue evidence="2">Leaf</tissue>
    </source>
</reference>
<dbReference type="PANTHER" id="PTHR22870">
    <property type="entry name" value="REGULATOR OF CHROMOSOME CONDENSATION"/>
    <property type="match status" value="1"/>
</dbReference>
<dbReference type="SUPFAM" id="SSF50985">
    <property type="entry name" value="RCC1/BLIP-II"/>
    <property type="match status" value="1"/>
</dbReference>
<dbReference type="Proteomes" id="UP000245207">
    <property type="component" value="Unassembled WGS sequence"/>
</dbReference>
<proteinExistence type="predicted"/>